<feature type="transmembrane region" description="Helical" evidence="9">
    <location>
        <begin position="13"/>
        <end position="32"/>
    </location>
</feature>
<evidence type="ECO:0000313" key="10">
    <source>
        <dbReference type="EMBL" id="KMW70804.1"/>
    </source>
</evidence>
<accession>A0A0J9HNP1</accession>
<feature type="transmembrane region" description="Helical" evidence="9">
    <location>
        <begin position="399"/>
        <end position="422"/>
    </location>
</feature>
<evidence type="ECO:0000256" key="9">
    <source>
        <dbReference type="RuleBase" id="RU363064"/>
    </source>
</evidence>
<feature type="transmembrane region" description="Helical" evidence="9">
    <location>
        <begin position="294"/>
        <end position="315"/>
    </location>
</feature>
<feature type="transmembrane region" description="Helical" evidence="9">
    <location>
        <begin position="138"/>
        <end position="159"/>
    </location>
</feature>
<protein>
    <submittedName>
        <fullName evidence="10">Sodium:alanine symporter</fullName>
    </submittedName>
</protein>
<evidence type="ECO:0000256" key="7">
    <source>
        <dbReference type="ARBA" id="ARBA00022989"/>
    </source>
</evidence>
<feature type="transmembrane region" description="Helical" evidence="9">
    <location>
        <begin position="341"/>
        <end position="361"/>
    </location>
</feature>
<dbReference type="PRINTS" id="PR00175">
    <property type="entry name" value="NAALASMPORT"/>
</dbReference>
<dbReference type="Proteomes" id="UP000033607">
    <property type="component" value="Unassembled WGS sequence"/>
</dbReference>
<name>A0A0J9HNP1_9CYAN</name>
<keyword evidence="5 9" id="KW-0812">Transmembrane</keyword>
<dbReference type="InterPro" id="IPR001463">
    <property type="entry name" value="Na/Ala_symport"/>
</dbReference>
<comment type="similarity">
    <text evidence="2 9">Belongs to the alanine or glycine:cation symporter (AGCS) (TC 2.A.25) family.</text>
</comment>
<evidence type="ECO:0000256" key="4">
    <source>
        <dbReference type="ARBA" id="ARBA00022475"/>
    </source>
</evidence>
<organism evidence="10 11">
    <name type="scientific">Limnoraphis robusta CS-951</name>
    <dbReference type="NCBI Taxonomy" id="1637645"/>
    <lineage>
        <taxon>Bacteria</taxon>
        <taxon>Bacillati</taxon>
        <taxon>Cyanobacteriota</taxon>
        <taxon>Cyanophyceae</taxon>
        <taxon>Oscillatoriophycideae</taxon>
        <taxon>Oscillatoriales</taxon>
        <taxon>Sirenicapillariaceae</taxon>
        <taxon>Limnoraphis</taxon>
    </lineage>
</organism>
<dbReference type="Pfam" id="PF01235">
    <property type="entry name" value="Na_Ala_symp"/>
    <property type="match status" value="1"/>
</dbReference>
<dbReference type="PATRIC" id="fig|1637645.4.peg.1062"/>
<proteinExistence type="inferred from homology"/>
<comment type="caution">
    <text evidence="10">The sequence shown here is derived from an EMBL/GenBank/DDBJ whole genome shotgun (WGS) entry which is preliminary data.</text>
</comment>
<feature type="transmembrane region" description="Helical" evidence="9">
    <location>
        <begin position="203"/>
        <end position="225"/>
    </location>
</feature>
<keyword evidence="7 9" id="KW-1133">Transmembrane helix</keyword>
<dbReference type="RefSeq" id="WP_049558118.1">
    <property type="nucleotide sequence ID" value="NZ_LATL02000057.1"/>
</dbReference>
<evidence type="ECO:0000256" key="1">
    <source>
        <dbReference type="ARBA" id="ARBA00004651"/>
    </source>
</evidence>
<dbReference type="PANTHER" id="PTHR30330">
    <property type="entry name" value="AGSS FAMILY TRANSPORTER, SODIUM-ALANINE"/>
    <property type="match status" value="1"/>
</dbReference>
<gene>
    <name evidence="10" type="ORF">WN50_32565</name>
</gene>
<dbReference type="NCBIfam" id="TIGR00835">
    <property type="entry name" value="agcS"/>
    <property type="match status" value="1"/>
</dbReference>
<keyword evidence="6 9" id="KW-0769">Symport</keyword>
<dbReference type="FunFam" id="1.20.1740.10:FF:000004">
    <property type="entry name" value="Sodium:alanine symporter family protein"/>
    <property type="match status" value="1"/>
</dbReference>
<keyword evidence="8 9" id="KW-0472">Membrane</keyword>
<feature type="transmembrane region" description="Helical" evidence="9">
    <location>
        <begin position="171"/>
        <end position="191"/>
    </location>
</feature>
<evidence type="ECO:0000256" key="8">
    <source>
        <dbReference type="ARBA" id="ARBA00023136"/>
    </source>
</evidence>
<evidence type="ECO:0000313" key="11">
    <source>
        <dbReference type="Proteomes" id="UP000033607"/>
    </source>
</evidence>
<keyword evidence="3 9" id="KW-0813">Transport</keyword>
<dbReference type="GO" id="GO:0005283">
    <property type="term" value="F:amino acid:sodium symporter activity"/>
    <property type="evidence" value="ECO:0007669"/>
    <property type="project" value="InterPro"/>
</dbReference>
<evidence type="ECO:0000256" key="2">
    <source>
        <dbReference type="ARBA" id="ARBA00009261"/>
    </source>
</evidence>
<feature type="transmembrane region" description="Helical" evidence="9">
    <location>
        <begin position="373"/>
        <end position="393"/>
    </location>
</feature>
<keyword evidence="4 9" id="KW-1003">Cell membrane</keyword>
<comment type="subcellular location">
    <subcellularLocation>
        <location evidence="1 9">Cell membrane</location>
        <topology evidence="1 9">Multi-pass membrane protein</topology>
    </subcellularLocation>
</comment>
<dbReference type="Gene3D" id="1.20.1740.10">
    <property type="entry name" value="Amino acid/polyamine transporter I"/>
    <property type="match status" value="1"/>
</dbReference>
<reference evidence="10 11" key="1">
    <citation type="submission" date="2015-06" db="EMBL/GenBank/DDBJ databases">
        <title>Draft genome assembly of filamentous brackish cyanobacterium Limnoraphis robusta strain CS-951.</title>
        <authorList>
            <person name="Willis A."/>
            <person name="Parks M."/>
            <person name="Burford M.A."/>
        </authorList>
    </citation>
    <scope>NUCLEOTIDE SEQUENCE [LARGE SCALE GENOMIC DNA]</scope>
    <source>
        <strain evidence="10 11">CS-951</strain>
    </source>
</reference>
<sequence length="477" mass="51543">MLAFLNDLIWGKILIFVLIAVGLLLTISSRFVQFRYFGRMFTILGESFHREEGHLSSFQALALSVAGRVGAGNIAGVAVAITLGGAGAIFWMWVIGLIGMATSFFECTLAQLFKNAEPDGTYRGGPAYYIERGLGKRWLASLFSALLLITFGLGFNALQSYTVATSIQDTFGVPTSITGVILLIVLGLIIFGGIKRIADVAEFVVPIMAIGYFAMSLFVLVTNIAEITNVFSLIFKSAFGLQQAVSGGVGSAILFGVKRGLFSNEAGLGSAPNVAAVAYVEHPVNQGIIQSFSVFIDTIILCTCTAAIILLSSVYQPDSDVSGIVLTQAAMAEHVGGWGRAFVTIALVLFAFTSMIYNYYLGENSLNFFSPENKLLFNIFRGLTLALVVWGSAQDLSTVFAFADLTMGLLALVNLVAVFLLFKVGLRVMKDFDRQVQAGDQQPIFDASRFSDLNIDRQAWREKGDNMPELITTKVSN</sequence>
<evidence type="ECO:0000256" key="6">
    <source>
        <dbReference type="ARBA" id="ARBA00022847"/>
    </source>
</evidence>
<dbReference type="GO" id="GO:0005886">
    <property type="term" value="C:plasma membrane"/>
    <property type="evidence" value="ECO:0007669"/>
    <property type="project" value="UniProtKB-SubCell"/>
</dbReference>
<dbReference type="EMBL" id="LATL02000057">
    <property type="protein sequence ID" value="KMW70804.1"/>
    <property type="molecule type" value="Genomic_DNA"/>
</dbReference>
<dbReference type="PANTHER" id="PTHR30330:SF1">
    <property type="entry name" value="AMINO-ACID CARRIER PROTEIN ALST"/>
    <property type="match status" value="1"/>
</dbReference>
<evidence type="ECO:0000256" key="3">
    <source>
        <dbReference type="ARBA" id="ARBA00022448"/>
    </source>
</evidence>
<evidence type="ECO:0000256" key="5">
    <source>
        <dbReference type="ARBA" id="ARBA00022692"/>
    </source>
</evidence>
<dbReference type="AlphaFoldDB" id="A0A0J9HNP1"/>
<dbReference type="OrthoDB" id="9804874at2"/>